<evidence type="ECO:0000313" key="2">
    <source>
        <dbReference type="EMBL" id="AHY15955.1"/>
    </source>
</evidence>
<keyword evidence="3" id="KW-0808">Transferase</keyword>
<dbReference type="EMBL" id="QLQD01000054">
    <property type="protein sequence ID" value="RLU56699.1"/>
    <property type="molecule type" value="Genomic_DNA"/>
</dbReference>
<reference evidence="2 4" key="1">
    <citation type="journal article" date="2014" name="Genome Announc.">
        <title>Complete Genome Sequence of a Virulent Strain, Streptococcus iniae ISET0901, Isolated from Diseased Tilapia.</title>
        <authorList>
            <person name="Pridgeon J.W."/>
            <person name="Zhang D."/>
            <person name="Zhang L."/>
        </authorList>
    </citation>
    <scope>NUCLEOTIDE SEQUENCE [LARGE SCALE GENOMIC DNA]</scope>
    <source>
        <strain evidence="2 4">ISET0901</strain>
    </source>
</reference>
<sequence length="421" mass="48257">MYKGKRFLLTHIWLRGFSGAEINILELATYLKKEGAKVEVFTFLASSPMIEEFQKRDISVIDDINYPFDINCYDVIFSAQNIIPSAIVNALGKKQEKCPKFIFIHMAALKEHVLEQPYIYGLEEKLSSATLAISEEIVQKNLKRFFKGIPNLQYYPNPVPEEYALQVHEQKTAPESILVISNHPPKEVMGIKTLLNAKGIKVDFFGVWSDHYQLVSPDLIAGYDCVIGIGKNVQYCLAMGKPIYVYDHFKGPGYLTAENIEQAAFNNFSGRGFEKCRKTSQEIVSDLLAGYQSAQSFQKKHIEEYRNRYTISNNMSRIFSSLESSDHPIDLLEKQDIEYINAINLLIQSKIVGLENDVANLWEGIHRLESIEKQMKSEREDLLQQLEAKNQELASINASRMFKFCQVLWKVKAFIFPNKTH</sequence>
<keyword evidence="1" id="KW-0175">Coiled coil</keyword>
<dbReference type="AlphaFoldDB" id="A0A3L8GIA0"/>
<keyword evidence="4" id="KW-1185">Reference proteome</keyword>
<protein>
    <submittedName>
        <fullName evidence="3">Glycosyltransferase</fullName>
    </submittedName>
</protein>
<dbReference type="GO" id="GO:0016740">
    <property type="term" value="F:transferase activity"/>
    <property type="evidence" value="ECO:0007669"/>
    <property type="project" value="UniProtKB-KW"/>
</dbReference>
<evidence type="ECO:0000313" key="5">
    <source>
        <dbReference type="Proteomes" id="UP000269148"/>
    </source>
</evidence>
<dbReference type="KEGG" id="sio:DW64_05700"/>
<dbReference type="STRING" id="1346.BMF34_05770"/>
<reference evidence="3 5" key="2">
    <citation type="submission" date="2018-06" db="EMBL/GenBank/DDBJ databases">
        <title>Mutators as drivers of adaptation in pathogenic bacteria and a risk factor for host jumps and vaccine escape.</title>
        <authorList>
            <person name="Barnes A.C."/>
            <person name="Silayeva O."/>
        </authorList>
    </citation>
    <scope>NUCLEOTIDE SEQUENCE [LARGE SCALE GENOMIC DNA]</scope>
    <source>
        <strain evidence="3 5">QMA0445</strain>
    </source>
</reference>
<dbReference type="RefSeq" id="WP_003099965.1">
    <property type="nucleotide sequence ID" value="NZ_CP010783.1"/>
</dbReference>
<dbReference type="KEGG" id="siq:DQ08_05705"/>
<dbReference type="Proteomes" id="UP000269148">
    <property type="component" value="Unassembled WGS sequence"/>
</dbReference>
<organism evidence="3 5">
    <name type="scientific">Streptococcus iniae</name>
    <name type="common">Streptococcus shiloi</name>
    <dbReference type="NCBI Taxonomy" id="1346"/>
    <lineage>
        <taxon>Bacteria</taxon>
        <taxon>Bacillati</taxon>
        <taxon>Bacillota</taxon>
        <taxon>Bacilli</taxon>
        <taxon>Lactobacillales</taxon>
        <taxon>Streptococcaceae</taxon>
        <taxon>Streptococcus</taxon>
    </lineage>
</organism>
<dbReference type="SUPFAM" id="SSF53756">
    <property type="entry name" value="UDP-Glycosyltransferase/glycogen phosphorylase"/>
    <property type="match status" value="1"/>
</dbReference>
<proteinExistence type="predicted"/>
<dbReference type="OrthoDB" id="9179784at2"/>
<dbReference type="KEGG" id="siz:SI82_05860"/>
<dbReference type="GeneID" id="35765584"/>
<gene>
    <name evidence="3" type="ORF">DIY07_05975</name>
    <name evidence="2" type="ORF">DQ08_05705</name>
</gene>
<feature type="coiled-coil region" evidence="1">
    <location>
        <begin position="365"/>
        <end position="399"/>
    </location>
</feature>
<dbReference type="EMBL" id="CP007586">
    <property type="protein sequence ID" value="AHY15955.1"/>
    <property type="molecule type" value="Genomic_DNA"/>
</dbReference>
<evidence type="ECO:0000313" key="3">
    <source>
        <dbReference type="EMBL" id="RLU56699.1"/>
    </source>
</evidence>
<accession>A0A3L8GIA0</accession>
<name>A0A3L8GIA0_STRIN</name>
<evidence type="ECO:0000256" key="1">
    <source>
        <dbReference type="SAM" id="Coils"/>
    </source>
</evidence>
<dbReference type="Proteomes" id="UP000025245">
    <property type="component" value="Chromosome"/>
</dbReference>
<evidence type="ECO:0000313" key="4">
    <source>
        <dbReference type="Proteomes" id="UP000025245"/>
    </source>
</evidence>